<dbReference type="Pfam" id="PF07690">
    <property type="entry name" value="MFS_1"/>
    <property type="match status" value="1"/>
</dbReference>
<dbReference type="GO" id="GO:0140115">
    <property type="term" value="P:export across plasma membrane"/>
    <property type="evidence" value="ECO:0007669"/>
    <property type="project" value="UniProtKB-ARBA"/>
</dbReference>
<keyword evidence="4 6" id="KW-1133">Transmembrane helix</keyword>
<dbReference type="PROSITE" id="PS50850">
    <property type="entry name" value="MFS"/>
    <property type="match status" value="1"/>
</dbReference>
<evidence type="ECO:0000256" key="6">
    <source>
        <dbReference type="SAM" id="Phobius"/>
    </source>
</evidence>
<dbReference type="InterPro" id="IPR011701">
    <property type="entry name" value="MFS"/>
</dbReference>
<organism evidence="8 9">
    <name type="scientific">Cladophialophora chaetospira</name>
    <dbReference type="NCBI Taxonomy" id="386627"/>
    <lineage>
        <taxon>Eukaryota</taxon>
        <taxon>Fungi</taxon>
        <taxon>Dikarya</taxon>
        <taxon>Ascomycota</taxon>
        <taxon>Pezizomycotina</taxon>
        <taxon>Eurotiomycetes</taxon>
        <taxon>Chaetothyriomycetidae</taxon>
        <taxon>Chaetothyriales</taxon>
        <taxon>Herpotrichiellaceae</taxon>
        <taxon>Cladophialophora</taxon>
    </lineage>
</organism>
<dbReference type="PROSITE" id="PS00216">
    <property type="entry name" value="SUGAR_TRANSPORT_1"/>
    <property type="match status" value="1"/>
</dbReference>
<dbReference type="GO" id="GO:0005886">
    <property type="term" value="C:plasma membrane"/>
    <property type="evidence" value="ECO:0007669"/>
    <property type="project" value="TreeGrafter"/>
</dbReference>
<feature type="transmembrane region" description="Helical" evidence="6">
    <location>
        <begin position="403"/>
        <end position="425"/>
    </location>
</feature>
<feature type="transmembrane region" description="Helical" evidence="6">
    <location>
        <begin position="437"/>
        <end position="458"/>
    </location>
</feature>
<dbReference type="InterPro" id="IPR020846">
    <property type="entry name" value="MFS_dom"/>
</dbReference>
<feature type="transmembrane region" description="Helical" evidence="6">
    <location>
        <begin position="113"/>
        <end position="130"/>
    </location>
</feature>
<comment type="subcellular location">
    <subcellularLocation>
        <location evidence="1">Membrane</location>
        <topology evidence="1">Multi-pass membrane protein</topology>
    </subcellularLocation>
</comment>
<evidence type="ECO:0000259" key="7">
    <source>
        <dbReference type="PROSITE" id="PS50850"/>
    </source>
</evidence>
<proteinExistence type="predicted"/>
<dbReference type="Proteomes" id="UP001172673">
    <property type="component" value="Unassembled WGS sequence"/>
</dbReference>
<feature type="transmembrane region" description="Helical" evidence="6">
    <location>
        <begin position="319"/>
        <end position="339"/>
    </location>
</feature>
<feature type="transmembrane region" description="Helical" evidence="6">
    <location>
        <begin position="464"/>
        <end position="486"/>
    </location>
</feature>
<dbReference type="EMBL" id="JAPDRK010000007">
    <property type="protein sequence ID" value="KAJ9610599.1"/>
    <property type="molecule type" value="Genomic_DNA"/>
</dbReference>
<feature type="transmembrane region" description="Helical" evidence="6">
    <location>
        <begin position="136"/>
        <end position="159"/>
    </location>
</feature>
<dbReference type="AlphaFoldDB" id="A0AA38XBZ2"/>
<reference evidence="8" key="1">
    <citation type="submission" date="2022-10" db="EMBL/GenBank/DDBJ databases">
        <title>Culturing micro-colonial fungi from biological soil crusts in the Mojave desert and describing Neophaeococcomyces mojavensis, and introducing the new genera and species Taxawa tesnikishii.</title>
        <authorList>
            <person name="Kurbessoian T."/>
            <person name="Stajich J.E."/>
        </authorList>
    </citation>
    <scope>NUCLEOTIDE SEQUENCE</scope>
    <source>
        <strain evidence="8">TK_41</strain>
    </source>
</reference>
<dbReference type="GO" id="GO:0042908">
    <property type="term" value="P:xenobiotic transport"/>
    <property type="evidence" value="ECO:0007669"/>
    <property type="project" value="UniProtKB-ARBA"/>
</dbReference>
<evidence type="ECO:0000313" key="8">
    <source>
        <dbReference type="EMBL" id="KAJ9610599.1"/>
    </source>
</evidence>
<feature type="transmembrane region" description="Helical" evidence="6">
    <location>
        <begin position="46"/>
        <end position="69"/>
    </location>
</feature>
<feature type="transmembrane region" description="Helical" evidence="6">
    <location>
        <begin position="376"/>
        <end position="397"/>
    </location>
</feature>
<dbReference type="SUPFAM" id="SSF103473">
    <property type="entry name" value="MFS general substrate transporter"/>
    <property type="match status" value="1"/>
</dbReference>
<evidence type="ECO:0000256" key="5">
    <source>
        <dbReference type="ARBA" id="ARBA00023136"/>
    </source>
</evidence>
<evidence type="ECO:0000256" key="1">
    <source>
        <dbReference type="ARBA" id="ARBA00004141"/>
    </source>
</evidence>
<dbReference type="FunFam" id="1.20.1250.20:FF:000172">
    <property type="entry name" value="MFS multidrug resistance transporter"/>
    <property type="match status" value="1"/>
</dbReference>
<feature type="transmembrane region" description="Helical" evidence="6">
    <location>
        <begin position="171"/>
        <end position="193"/>
    </location>
</feature>
<evidence type="ECO:0000313" key="9">
    <source>
        <dbReference type="Proteomes" id="UP001172673"/>
    </source>
</evidence>
<gene>
    <name evidence="8" type="ORF">H2200_005376</name>
</gene>
<evidence type="ECO:0000256" key="4">
    <source>
        <dbReference type="ARBA" id="ARBA00022989"/>
    </source>
</evidence>
<dbReference type="PANTHER" id="PTHR23502">
    <property type="entry name" value="MAJOR FACILITATOR SUPERFAMILY"/>
    <property type="match status" value="1"/>
</dbReference>
<dbReference type="Gene3D" id="1.20.1250.20">
    <property type="entry name" value="MFS general substrate transporter like domains"/>
    <property type="match status" value="1"/>
</dbReference>
<evidence type="ECO:0000256" key="3">
    <source>
        <dbReference type="ARBA" id="ARBA00022692"/>
    </source>
</evidence>
<feature type="transmembrane region" description="Helical" evidence="6">
    <location>
        <begin position="199"/>
        <end position="221"/>
    </location>
</feature>
<dbReference type="PANTHER" id="PTHR23502:SF51">
    <property type="entry name" value="QUINIDINE RESISTANCE PROTEIN 1-RELATED"/>
    <property type="match status" value="1"/>
</dbReference>
<keyword evidence="9" id="KW-1185">Reference proteome</keyword>
<sequence>MAAKDSLEQEKIVPVEKLPADETTLPIAGADPTSRYSAFGKWQKRWIVLVSAFGAWFSTLTSFVFFPAITSLAHGLNTSIQNINLTVTSYLLVAGVAPAITATLSDKVGRRPAFLISFTLFLVANLGLVFQSSFPALFVLRMLQAAGIAGTFAIAYGVLADVTTPAERGSYVGIVAFCTNSAPSAGPVIAAALNASLGWRSIFVFLAVCSGTWLLVIAVSLPETLRAIVGDGSGAVGAWRSVPLRCMRPTASQANDATEETQTKNQSPLGGFIIVLCQKDKALVMSAIAVLYMVWNCLQASLSTIFIRTYHFNQLQAGLIYIPFGLGVGCAGFATGRILDRDYKHVARQHGFPVDRRRGDDLTEFPIEKARFRSTFIPLAAVCCVLIAYGWCLHFKVHFAVNLVLQLLLGMSLQVCFTTLNTLLMDLDPNRAATAQAVSNLFRCLLAAGALAILEILLDRIGPGATFSIVAATAAFCFPIFAIEVSRGQVWRRQRRVREIA</sequence>
<feature type="transmembrane region" description="Helical" evidence="6">
    <location>
        <begin position="81"/>
        <end position="101"/>
    </location>
</feature>
<feature type="transmembrane region" description="Helical" evidence="6">
    <location>
        <begin position="282"/>
        <end position="307"/>
    </location>
</feature>
<dbReference type="GO" id="GO:0022857">
    <property type="term" value="F:transmembrane transporter activity"/>
    <property type="evidence" value="ECO:0007669"/>
    <property type="project" value="InterPro"/>
</dbReference>
<keyword evidence="3 6" id="KW-0812">Transmembrane</keyword>
<comment type="caution">
    <text evidence="8">The sequence shown here is derived from an EMBL/GenBank/DDBJ whole genome shotgun (WGS) entry which is preliminary data.</text>
</comment>
<name>A0AA38XBZ2_9EURO</name>
<feature type="domain" description="Major facilitator superfamily (MFS) profile" evidence="7">
    <location>
        <begin position="47"/>
        <end position="489"/>
    </location>
</feature>
<evidence type="ECO:0000256" key="2">
    <source>
        <dbReference type="ARBA" id="ARBA00022448"/>
    </source>
</evidence>
<keyword evidence="5 6" id="KW-0472">Membrane</keyword>
<keyword evidence="2" id="KW-0813">Transport</keyword>
<dbReference type="InterPro" id="IPR036259">
    <property type="entry name" value="MFS_trans_sf"/>
</dbReference>
<dbReference type="InterPro" id="IPR005829">
    <property type="entry name" value="Sugar_transporter_CS"/>
</dbReference>
<accession>A0AA38XBZ2</accession>
<protein>
    <recommendedName>
        <fullName evidence="7">Major facilitator superfamily (MFS) profile domain-containing protein</fullName>
    </recommendedName>
</protein>